<protein>
    <submittedName>
        <fullName evidence="1">Uncharacterized protein</fullName>
    </submittedName>
</protein>
<organism evidence="1 2">
    <name type="scientific">Vaccinium darrowii</name>
    <dbReference type="NCBI Taxonomy" id="229202"/>
    <lineage>
        <taxon>Eukaryota</taxon>
        <taxon>Viridiplantae</taxon>
        <taxon>Streptophyta</taxon>
        <taxon>Embryophyta</taxon>
        <taxon>Tracheophyta</taxon>
        <taxon>Spermatophyta</taxon>
        <taxon>Magnoliopsida</taxon>
        <taxon>eudicotyledons</taxon>
        <taxon>Gunneridae</taxon>
        <taxon>Pentapetalae</taxon>
        <taxon>asterids</taxon>
        <taxon>Ericales</taxon>
        <taxon>Ericaceae</taxon>
        <taxon>Vaccinioideae</taxon>
        <taxon>Vaccinieae</taxon>
        <taxon>Vaccinium</taxon>
    </lineage>
</organism>
<dbReference type="EMBL" id="CM037152">
    <property type="protein sequence ID" value="KAH7833464.1"/>
    <property type="molecule type" value="Genomic_DNA"/>
</dbReference>
<proteinExistence type="predicted"/>
<evidence type="ECO:0000313" key="2">
    <source>
        <dbReference type="Proteomes" id="UP000828048"/>
    </source>
</evidence>
<dbReference type="Proteomes" id="UP000828048">
    <property type="component" value="Chromosome 2"/>
</dbReference>
<evidence type="ECO:0000313" key="1">
    <source>
        <dbReference type="EMBL" id="KAH7833464.1"/>
    </source>
</evidence>
<sequence>MGHAPCCDKAAVKSGPWTAAEDARLVSYVLSHGHGNWRTLPKQAGLLRCGKSCRLRWINYLSPDVKRGNFSLEEEEAIIKLHDLLGNKWSKIASHLSGRTDNEIKNVWRTHLKKRLRKHDSMSEPSNNSPQFTSSEANINQVSGHVSLPDNLSGSFPSCENEHGASSMDHETAITSDISLFIDSKSSNWSEPEKESPSSSSSSEGESVNDKLTTQNLSGELGEIPFEPNLDFWDLLDDDSFTKSGVPVSPMFESLDHQVTFSEEENEREYQASSSSSQFNHTGEQKDVPAGGKLRMGAASHPGAVPEKWKDPNPLFTGASNIVPAEGILPSPTPQNSVLLSKEQVIEYVQDQFGPALQKFGRPIYKKPYNEAVDRVEFPKGDPNYQVAIAETKDNPEVAVAEIVNRKPYACKAFVKVEPTKAQGSMASPKTTRAYTFDITKAEEIFDQLMADKLLRFSVGHKIPSPAEIKGKEYCKYHNSWNHTTVNCIIFRNAIQDRIDKGDFKFPEVAKKGMAVDEDPFPADFGANMILHDSDDSPDDHPSPIWWDQEVIRSRRESSSILKKPSDHYCCECGKPEKPKRLQSMVVKRPREETPSLSPRRLPQKRVSLFNRLQPTTHEVQKQMSSLVITAPQEGRPRMVKPPRSVSPNHWFKVKHPKFPQPEIPLSKSQKRHR</sequence>
<comment type="caution">
    <text evidence="1">The sequence shown here is derived from an EMBL/GenBank/DDBJ whole genome shotgun (WGS) entry which is preliminary data.</text>
</comment>
<reference evidence="1 2" key="1">
    <citation type="journal article" date="2021" name="Hortic Res">
        <title>High-quality reference genome and annotation aids understanding of berry development for evergreen blueberry (Vaccinium darrowii).</title>
        <authorList>
            <person name="Yu J."/>
            <person name="Hulse-Kemp A.M."/>
            <person name="Babiker E."/>
            <person name="Staton M."/>
        </authorList>
    </citation>
    <scope>NUCLEOTIDE SEQUENCE [LARGE SCALE GENOMIC DNA]</scope>
    <source>
        <strain evidence="2">cv. NJ 8807/NJ 8810</strain>
        <tissue evidence="1">Young leaf</tissue>
    </source>
</reference>
<name>A0ACB7WYH4_9ERIC</name>
<gene>
    <name evidence="1" type="ORF">Vadar_006619</name>
</gene>
<keyword evidence="2" id="KW-1185">Reference proteome</keyword>
<accession>A0ACB7WYH4</accession>